<dbReference type="Proteomes" id="UP000821837">
    <property type="component" value="Unassembled WGS sequence"/>
</dbReference>
<protein>
    <submittedName>
        <fullName evidence="2">Uncharacterized protein</fullName>
    </submittedName>
</protein>
<gene>
    <name evidence="2" type="ORF">HPB52_019645</name>
</gene>
<accession>A0A9D4PKD6</accession>
<reference evidence="2" key="1">
    <citation type="journal article" date="2020" name="Cell">
        <title>Large-Scale Comparative Analyses of Tick Genomes Elucidate Their Genetic Diversity and Vector Capacities.</title>
        <authorList>
            <consortium name="Tick Genome and Microbiome Consortium (TIGMIC)"/>
            <person name="Jia N."/>
            <person name="Wang J."/>
            <person name="Shi W."/>
            <person name="Du L."/>
            <person name="Sun Y."/>
            <person name="Zhan W."/>
            <person name="Jiang J.F."/>
            <person name="Wang Q."/>
            <person name="Zhang B."/>
            <person name="Ji P."/>
            <person name="Bell-Sakyi L."/>
            <person name="Cui X.M."/>
            <person name="Yuan T.T."/>
            <person name="Jiang B.G."/>
            <person name="Yang W.F."/>
            <person name="Lam T.T."/>
            <person name="Chang Q.C."/>
            <person name="Ding S.J."/>
            <person name="Wang X.J."/>
            <person name="Zhu J.G."/>
            <person name="Ruan X.D."/>
            <person name="Zhao L."/>
            <person name="Wei J.T."/>
            <person name="Ye R.Z."/>
            <person name="Que T.C."/>
            <person name="Du C.H."/>
            <person name="Zhou Y.H."/>
            <person name="Cheng J.X."/>
            <person name="Dai P.F."/>
            <person name="Guo W.B."/>
            <person name="Han X.H."/>
            <person name="Huang E.J."/>
            <person name="Li L.F."/>
            <person name="Wei W."/>
            <person name="Gao Y.C."/>
            <person name="Liu J.Z."/>
            <person name="Shao H.Z."/>
            <person name="Wang X."/>
            <person name="Wang C.C."/>
            <person name="Yang T.C."/>
            <person name="Huo Q.B."/>
            <person name="Li W."/>
            <person name="Chen H.Y."/>
            <person name="Chen S.E."/>
            <person name="Zhou L.G."/>
            <person name="Ni X.B."/>
            <person name="Tian J.H."/>
            <person name="Sheng Y."/>
            <person name="Liu T."/>
            <person name="Pan Y.S."/>
            <person name="Xia L.Y."/>
            <person name="Li J."/>
            <person name="Zhao F."/>
            <person name="Cao W.C."/>
        </authorList>
    </citation>
    <scope>NUCLEOTIDE SEQUENCE</scope>
    <source>
        <strain evidence="2">Rsan-2018</strain>
    </source>
</reference>
<dbReference type="EMBL" id="JABSTV010001253">
    <property type="protein sequence ID" value="KAH7944434.1"/>
    <property type="molecule type" value="Genomic_DNA"/>
</dbReference>
<name>A0A9D4PKD6_RHISA</name>
<comment type="caution">
    <text evidence="2">The sequence shown here is derived from an EMBL/GenBank/DDBJ whole genome shotgun (WGS) entry which is preliminary data.</text>
</comment>
<feature type="region of interest" description="Disordered" evidence="1">
    <location>
        <begin position="44"/>
        <end position="123"/>
    </location>
</feature>
<reference evidence="2" key="2">
    <citation type="submission" date="2021-09" db="EMBL/GenBank/DDBJ databases">
        <authorList>
            <person name="Jia N."/>
            <person name="Wang J."/>
            <person name="Shi W."/>
            <person name="Du L."/>
            <person name="Sun Y."/>
            <person name="Zhan W."/>
            <person name="Jiang J."/>
            <person name="Wang Q."/>
            <person name="Zhang B."/>
            <person name="Ji P."/>
            <person name="Sakyi L.B."/>
            <person name="Cui X."/>
            <person name="Yuan T."/>
            <person name="Jiang B."/>
            <person name="Yang W."/>
            <person name="Lam T.T.-Y."/>
            <person name="Chang Q."/>
            <person name="Ding S."/>
            <person name="Wang X."/>
            <person name="Zhu J."/>
            <person name="Ruan X."/>
            <person name="Zhao L."/>
            <person name="Wei J."/>
            <person name="Que T."/>
            <person name="Du C."/>
            <person name="Cheng J."/>
            <person name="Dai P."/>
            <person name="Han X."/>
            <person name="Huang E."/>
            <person name="Gao Y."/>
            <person name="Liu J."/>
            <person name="Shao H."/>
            <person name="Ye R."/>
            <person name="Li L."/>
            <person name="Wei W."/>
            <person name="Wang X."/>
            <person name="Wang C."/>
            <person name="Huo Q."/>
            <person name="Li W."/>
            <person name="Guo W."/>
            <person name="Chen H."/>
            <person name="Chen S."/>
            <person name="Zhou L."/>
            <person name="Zhou L."/>
            <person name="Ni X."/>
            <person name="Tian J."/>
            <person name="Zhou Y."/>
            <person name="Sheng Y."/>
            <person name="Liu T."/>
            <person name="Pan Y."/>
            <person name="Xia L."/>
            <person name="Li J."/>
            <person name="Zhao F."/>
            <person name="Cao W."/>
        </authorList>
    </citation>
    <scope>NUCLEOTIDE SEQUENCE</scope>
    <source>
        <strain evidence="2">Rsan-2018</strain>
        <tissue evidence="2">Larvae</tissue>
    </source>
</reference>
<proteinExistence type="predicted"/>
<evidence type="ECO:0000313" key="3">
    <source>
        <dbReference type="Proteomes" id="UP000821837"/>
    </source>
</evidence>
<sequence>MCAHCPALEYQNAEDAVENIPRRHWENSRHVPHRRKIKISRPSIKIEVAKKKPEQEQKCPHPCAEEPQSQSGDISFYASNKQQARLEQRPTKERGLEHRRSRANRQSSDYSARIQCQTRGKDQEPVNILDSRWPFQIQFEIKDTATGQTSRQSGAGTGRAGKIVTVTVGFGQRTDQATEKQFQFDLYPTRG</sequence>
<evidence type="ECO:0000313" key="2">
    <source>
        <dbReference type="EMBL" id="KAH7944434.1"/>
    </source>
</evidence>
<feature type="compositionally biased region" description="Polar residues" evidence="1">
    <location>
        <begin position="104"/>
        <end position="118"/>
    </location>
</feature>
<keyword evidence="3" id="KW-1185">Reference proteome</keyword>
<evidence type="ECO:0000256" key="1">
    <source>
        <dbReference type="SAM" id="MobiDB-lite"/>
    </source>
</evidence>
<organism evidence="2 3">
    <name type="scientific">Rhipicephalus sanguineus</name>
    <name type="common">Brown dog tick</name>
    <name type="synonym">Ixodes sanguineus</name>
    <dbReference type="NCBI Taxonomy" id="34632"/>
    <lineage>
        <taxon>Eukaryota</taxon>
        <taxon>Metazoa</taxon>
        <taxon>Ecdysozoa</taxon>
        <taxon>Arthropoda</taxon>
        <taxon>Chelicerata</taxon>
        <taxon>Arachnida</taxon>
        <taxon>Acari</taxon>
        <taxon>Parasitiformes</taxon>
        <taxon>Ixodida</taxon>
        <taxon>Ixodoidea</taxon>
        <taxon>Ixodidae</taxon>
        <taxon>Rhipicephalinae</taxon>
        <taxon>Rhipicephalus</taxon>
        <taxon>Rhipicephalus</taxon>
    </lineage>
</organism>
<feature type="compositionally biased region" description="Polar residues" evidence="1">
    <location>
        <begin position="67"/>
        <end position="83"/>
    </location>
</feature>
<dbReference type="AlphaFoldDB" id="A0A9D4PKD6"/>
<feature type="compositionally biased region" description="Basic and acidic residues" evidence="1">
    <location>
        <begin position="84"/>
        <end position="98"/>
    </location>
</feature>
<feature type="compositionally biased region" description="Basic and acidic residues" evidence="1">
    <location>
        <begin position="47"/>
        <end position="59"/>
    </location>
</feature>